<evidence type="ECO:0000313" key="9">
    <source>
        <dbReference type="Proteomes" id="UP001187531"/>
    </source>
</evidence>
<dbReference type="SUPFAM" id="SSF54695">
    <property type="entry name" value="POZ domain"/>
    <property type="match status" value="1"/>
</dbReference>
<evidence type="ECO:0000256" key="6">
    <source>
        <dbReference type="SAM" id="MobiDB-lite"/>
    </source>
</evidence>
<evidence type="ECO:0000256" key="4">
    <source>
        <dbReference type="ARBA" id="ARBA00023242"/>
    </source>
</evidence>
<dbReference type="GO" id="GO:0048813">
    <property type="term" value="P:dendrite morphogenesis"/>
    <property type="evidence" value="ECO:0007669"/>
    <property type="project" value="UniProtKB-ARBA"/>
</dbReference>
<keyword evidence="3" id="KW-0524">Neurogenesis</keyword>
<dbReference type="CDD" id="cd18315">
    <property type="entry name" value="BTB_POZ_BAB-like"/>
    <property type="match status" value="1"/>
</dbReference>
<accession>A0AA88H598</accession>
<comment type="function">
    <text evidence="5">Putative transcription factor required for axon growth and guidance in the central and peripheral nervous systems. Repels CNS axons away from the midline by promoting the expression of the midline repellent sli and its receptor robo.</text>
</comment>
<dbReference type="GO" id="GO:0016199">
    <property type="term" value="P:axon midline choice point recognition"/>
    <property type="evidence" value="ECO:0007669"/>
    <property type="project" value="UniProtKB-ARBA"/>
</dbReference>
<dbReference type="GO" id="GO:0005634">
    <property type="term" value="C:nucleus"/>
    <property type="evidence" value="ECO:0007669"/>
    <property type="project" value="TreeGrafter"/>
</dbReference>
<keyword evidence="2" id="KW-0221">Differentiation</keyword>
<dbReference type="GO" id="GO:0007526">
    <property type="term" value="P:larval somatic muscle development"/>
    <property type="evidence" value="ECO:0007669"/>
    <property type="project" value="UniProtKB-ARBA"/>
</dbReference>
<reference evidence="8" key="1">
    <citation type="submission" date="2023-07" db="EMBL/GenBank/DDBJ databases">
        <title>Chromosome-level genome assembly of Artemia franciscana.</title>
        <authorList>
            <person name="Jo E."/>
        </authorList>
    </citation>
    <scope>NUCLEOTIDE SEQUENCE</scope>
    <source>
        <tissue evidence="8">Whole body</tissue>
    </source>
</reference>
<evidence type="ECO:0000313" key="8">
    <source>
        <dbReference type="EMBL" id="KAK2701943.1"/>
    </source>
</evidence>
<evidence type="ECO:0000256" key="1">
    <source>
        <dbReference type="ARBA" id="ARBA00022473"/>
    </source>
</evidence>
<keyword evidence="1" id="KW-0217">Developmental protein</keyword>
<dbReference type="SMART" id="SM00225">
    <property type="entry name" value="BTB"/>
    <property type="match status" value="1"/>
</dbReference>
<sequence length="285" mass="32100">MNSQEFCLKWDMHHRTLISIFEELLVNETFVDVTLVAEGKSIRVHKVVLAACSAYFYDIVHLHQNHSLAIFLKDVKYSELQVLVDYMYRGEIQVAQGSLPSLIQTAQYLKIRGLAKTEEIESKNQPIESDLLPHGKKRSGTSARYCQKKKKVIQSSTHEPSIQLDTEVDSLRTLPVPVIENSELDSCTAPSSSSCESDLKMNYMGLPTMFEECGSSMQSLGPRKLEDSGEDRDHRQEGLSESDGTLVEERRRVLCEKIARLDEISLVCRGFCFVVPPKGSAESPQ</sequence>
<keyword evidence="9" id="KW-1185">Reference proteome</keyword>
<keyword evidence="4" id="KW-0539">Nucleus</keyword>
<feature type="region of interest" description="Disordered" evidence="6">
    <location>
        <begin position="214"/>
        <end position="243"/>
    </location>
</feature>
<dbReference type="GO" id="GO:0006357">
    <property type="term" value="P:regulation of transcription by RNA polymerase II"/>
    <property type="evidence" value="ECO:0007669"/>
    <property type="project" value="TreeGrafter"/>
</dbReference>
<organism evidence="8 9">
    <name type="scientific">Artemia franciscana</name>
    <name type="common">Brine shrimp</name>
    <name type="synonym">Artemia sanfranciscana</name>
    <dbReference type="NCBI Taxonomy" id="6661"/>
    <lineage>
        <taxon>Eukaryota</taxon>
        <taxon>Metazoa</taxon>
        <taxon>Ecdysozoa</taxon>
        <taxon>Arthropoda</taxon>
        <taxon>Crustacea</taxon>
        <taxon>Branchiopoda</taxon>
        <taxon>Anostraca</taxon>
        <taxon>Artemiidae</taxon>
        <taxon>Artemia</taxon>
    </lineage>
</organism>
<feature type="domain" description="BTB" evidence="7">
    <location>
        <begin position="31"/>
        <end position="96"/>
    </location>
</feature>
<dbReference type="GO" id="GO:0045476">
    <property type="term" value="P:nurse cell apoptotic process"/>
    <property type="evidence" value="ECO:0007669"/>
    <property type="project" value="UniProtKB-ARBA"/>
</dbReference>
<dbReference type="AlphaFoldDB" id="A0AA88H598"/>
<protein>
    <recommendedName>
        <fullName evidence="7">BTB domain-containing protein</fullName>
    </recommendedName>
</protein>
<dbReference type="GO" id="GO:0035167">
    <property type="term" value="P:larval lymph gland hemopoiesis"/>
    <property type="evidence" value="ECO:0007669"/>
    <property type="project" value="UniProtKB-ARBA"/>
</dbReference>
<dbReference type="GO" id="GO:0008406">
    <property type="term" value="P:gonad development"/>
    <property type="evidence" value="ECO:0007669"/>
    <property type="project" value="UniProtKB-ARBA"/>
</dbReference>
<evidence type="ECO:0000256" key="3">
    <source>
        <dbReference type="ARBA" id="ARBA00022902"/>
    </source>
</evidence>
<dbReference type="InterPro" id="IPR000210">
    <property type="entry name" value="BTB/POZ_dom"/>
</dbReference>
<dbReference type="GO" id="GO:0045467">
    <property type="term" value="P:R7 cell development"/>
    <property type="evidence" value="ECO:0007669"/>
    <property type="project" value="UniProtKB-ARBA"/>
</dbReference>
<dbReference type="InterPro" id="IPR051095">
    <property type="entry name" value="Dros_DevTransReg"/>
</dbReference>
<gene>
    <name evidence="8" type="ORF">QYM36_019408</name>
</gene>
<dbReference type="Gene3D" id="3.30.710.10">
    <property type="entry name" value="Potassium Channel Kv1.1, Chain A"/>
    <property type="match status" value="1"/>
</dbReference>
<comment type="caution">
    <text evidence="8">The sequence shown here is derived from an EMBL/GenBank/DDBJ whole genome shotgun (WGS) entry which is preliminary data.</text>
</comment>
<dbReference type="PANTHER" id="PTHR23110">
    <property type="entry name" value="BTB DOMAIN TRANSCRIPTION FACTOR"/>
    <property type="match status" value="1"/>
</dbReference>
<evidence type="ECO:0000256" key="2">
    <source>
        <dbReference type="ARBA" id="ARBA00022782"/>
    </source>
</evidence>
<evidence type="ECO:0000256" key="5">
    <source>
        <dbReference type="ARBA" id="ARBA00037382"/>
    </source>
</evidence>
<dbReference type="Proteomes" id="UP001187531">
    <property type="component" value="Unassembled WGS sequence"/>
</dbReference>
<dbReference type="InterPro" id="IPR011333">
    <property type="entry name" value="SKP1/BTB/POZ_sf"/>
</dbReference>
<name>A0AA88H598_ARTSF</name>
<dbReference type="EMBL" id="JAVRJZ010001101">
    <property type="protein sequence ID" value="KAK2701943.1"/>
    <property type="molecule type" value="Genomic_DNA"/>
</dbReference>
<proteinExistence type="predicted"/>
<evidence type="ECO:0000259" key="7">
    <source>
        <dbReference type="PROSITE" id="PS50097"/>
    </source>
</evidence>
<dbReference type="PROSITE" id="PS50097">
    <property type="entry name" value="BTB"/>
    <property type="match status" value="1"/>
</dbReference>
<dbReference type="Pfam" id="PF00651">
    <property type="entry name" value="BTB"/>
    <property type="match status" value="1"/>
</dbReference>
<dbReference type="PANTHER" id="PTHR23110:SF111">
    <property type="entry name" value="LONGITUDINALS LACKING PROTEIN, ISOFORMS F_I_K_T"/>
    <property type="match status" value="1"/>
</dbReference>
<feature type="compositionally biased region" description="Basic and acidic residues" evidence="6">
    <location>
        <begin position="223"/>
        <end position="238"/>
    </location>
</feature>
<dbReference type="GO" id="GO:0007464">
    <property type="term" value="P:R3/R4 cell fate commitment"/>
    <property type="evidence" value="ECO:0007669"/>
    <property type="project" value="UniProtKB-ARBA"/>
</dbReference>